<protein>
    <submittedName>
        <fullName evidence="3">Metal dependent phosphohydrolase</fullName>
    </submittedName>
</protein>
<feature type="domain" description="HD" evidence="1">
    <location>
        <begin position="335"/>
        <end position="462"/>
    </location>
</feature>
<dbReference type="SMART" id="SM00471">
    <property type="entry name" value="HDc"/>
    <property type="match status" value="1"/>
</dbReference>
<comment type="caution">
    <text evidence="3">The sequence shown here is derived from an EMBL/GenBank/DDBJ whole genome shotgun (WGS) entry which is preliminary data.</text>
</comment>
<dbReference type="AlphaFoldDB" id="H7EKR2"/>
<dbReference type="PATRIC" id="fig|907348.3.peg.1491"/>
<dbReference type="PROSITE" id="PS51831">
    <property type="entry name" value="HD"/>
    <property type="match status" value="1"/>
</dbReference>
<dbReference type="InterPro" id="IPR006675">
    <property type="entry name" value="HDIG_dom"/>
</dbReference>
<name>H7EKR2_9SPIR</name>
<dbReference type="OrthoDB" id="355331at2"/>
<keyword evidence="3" id="KW-0378">Hydrolase</keyword>
<evidence type="ECO:0000313" key="3">
    <source>
        <dbReference type="EMBL" id="EIC01820.1"/>
    </source>
</evidence>
<gene>
    <name evidence="3" type="ORF">TresaDRAFT_1962</name>
</gene>
<sequence>MPNRNITLDVSKIKMAIRAGIPLSITTYTLPRDMVEYMEAVLSAFLKELNQSSMNEYLRYCLNELVTNSKKANTKRIYFKEKGLDITDDAQYEKGMKNFKQDTLGDIKRYMNMQRAAGLYVKFILQTRNNKIKLEVRNNSEMTFREYKRIHDKLSRAQQYTSVDQAMNQILDDSEGAGLGIIIMILMLEKVGLTEENYQVLCENGETITRIILPINEKSQKELSVVSHEFVKLIDNLPQFPENITRINNLLDDPNAKMSEIASIISSDVSLATDLLRLVNSAAFALASPCRSISEAVKLVGIHGIKNMLLSIASINELSRLGDGVDEKKSIRKDMWIHSYRVAFYAYNLAKNFYPTSATIAEDSYICGLLHDMGKLIFEAVHPLMNERMKSVCVKKDISTDVFERLVAGVNHGEIGALIAEKWNFPEVITNVIRFHHDPELAAPEHKATANIIYLADMLAHFQREEVDFYQFDKEVLNSFHITTQSQLKMISEKLASEFAKEPF</sequence>
<dbReference type="Pfam" id="PF08668">
    <property type="entry name" value="HDOD"/>
    <property type="match status" value="1"/>
</dbReference>
<dbReference type="Proteomes" id="UP000003571">
    <property type="component" value="Unassembled WGS sequence"/>
</dbReference>
<evidence type="ECO:0000259" key="2">
    <source>
        <dbReference type="PROSITE" id="PS51833"/>
    </source>
</evidence>
<dbReference type="Gene3D" id="1.10.3210.10">
    <property type="entry name" value="Hypothetical protein af1432"/>
    <property type="match status" value="1"/>
</dbReference>
<dbReference type="InterPro" id="IPR006674">
    <property type="entry name" value="HD_domain"/>
</dbReference>
<keyword evidence="4" id="KW-1185">Reference proteome</keyword>
<dbReference type="EMBL" id="AGRW01000046">
    <property type="protein sequence ID" value="EIC01820.1"/>
    <property type="molecule type" value="Genomic_DNA"/>
</dbReference>
<dbReference type="InterPro" id="IPR013976">
    <property type="entry name" value="HDOD"/>
</dbReference>
<dbReference type="SUPFAM" id="SSF109604">
    <property type="entry name" value="HD-domain/PDEase-like"/>
    <property type="match status" value="1"/>
</dbReference>
<dbReference type="GO" id="GO:0016787">
    <property type="term" value="F:hydrolase activity"/>
    <property type="evidence" value="ECO:0007669"/>
    <property type="project" value="UniProtKB-KW"/>
</dbReference>
<evidence type="ECO:0000313" key="4">
    <source>
        <dbReference type="Proteomes" id="UP000003571"/>
    </source>
</evidence>
<reference evidence="3 4" key="1">
    <citation type="submission" date="2011-09" db="EMBL/GenBank/DDBJ databases">
        <title>The draft genome of Treponema saccharophilum DSM 2985.</title>
        <authorList>
            <consortium name="US DOE Joint Genome Institute (JGI-PGF)"/>
            <person name="Lucas S."/>
            <person name="Copeland A."/>
            <person name="Lapidus A."/>
            <person name="Glavina del Rio T."/>
            <person name="Dalin E."/>
            <person name="Tice H."/>
            <person name="Bruce D."/>
            <person name="Goodwin L."/>
            <person name="Pitluck S."/>
            <person name="Peters L."/>
            <person name="Kyrpides N."/>
            <person name="Mavromatis K."/>
            <person name="Ivanova N."/>
            <person name="Markowitz V."/>
            <person name="Cheng J.-F."/>
            <person name="Hugenholtz P."/>
            <person name="Woyke T."/>
            <person name="Wu D."/>
            <person name="Gronow S."/>
            <person name="Wellnitz S."/>
            <person name="Brambilla E."/>
            <person name="Klenk H.-P."/>
            <person name="Eisen J.A."/>
        </authorList>
    </citation>
    <scope>NUCLEOTIDE SEQUENCE [LARGE SCALE GENOMIC DNA]</scope>
    <source>
        <strain evidence="3 4">DSM 2985</strain>
    </source>
</reference>
<dbReference type="InterPro" id="IPR052340">
    <property type="entry name" value="RNase_Y/CdgJ"/>
</dbReference>
<dbReference type="PROSITE" id="PS51833">
    <property type="entry name" value="HDOD"/>
    <property type="match status" value="1"/>
</dbReference>
<dbReference type="CDD" id="cd00077">
    <property type="entry name" value="HDc"/>
    <property type="match status" value="1"/>
</dbReference>
<dbReference type="STRING" id="907348.TresaDRAFT_1962"/>
<organism evidence="3 4">
    <name type="scientific">Treponema saccharophilum DSM 2985</name>
    <dbReference type="NCBI Taxonomy" id="907348"/>
    <lineage>
        <taxon>Bacteria</taxon>
        <taxon>Pseudomonadati</taxon>
        <taxon>Spirochaetota</taxon>
        <taxon>Spirochaetia</taxon>
        <taxon>Spirochaetales</taxon>
        <taxon>Treponemataceae</taxon>
        <taxon>Treponema</taxon>
    </lineage>
</organism>
<dbReference type="eggNOG" id="COG1639">
    <property type="taxonomic scope" value="Bacteria"/>
</dbReference>
<accession>H7EKR2</accession>
<dbReference type="PANTHER" id="PTHR33525">
    <property type="match status" value="1"/>
</dbReference>
<feature type="domain" description="HDOD" evidence="2">
    <location>
        <begin position="237"/>
        <end position="439"/>
    </location>
</feature>
<dbReference type="PANTHER" id="PTHR33525:SF3">
    <property type="entry name" value="RIBONUCLEASE Y"/>
    <property type="match status" value="1"/>
</dbReference>
<dbReference type="InterPro" id="IPR003607">
    <property type="entry name" value="HD/PDEase_dom"/>
</dbReference>
<evidence type="ECO:0000259" key="1">
    <source>
        <dbReference type="PROSITE" id="PS51831"/>
    </source>
</evidence>
<dbReference type="NCBIfam" id="TIGR00277">
    <property type="entry name" value="HDIG"/>
    <property type="match status" value="1"/>
</dbReference>
<proteinExistence type="predicted"/>